<evidence type="ECO:0000313" key="8">
    <source>
        <dbReference type="EMBL" id="UTD16579.1"/>
    </source>
</evidence>
<feature type="domain" description="EamA" evidence="7">
    <location>
        <begin position="5"/>
        <end position="139"/>
    </location>
</feature>
<feature type="transmembrane region" description="Helical" evidence="6">
    <location>
        <begin position="212"/>
        <end position="230"/>
    </location>
</feature>
<organism evidence="8 9">
    <name type="scientific">Tenacibaculum mesophilum</name>
    <dbReference type="NCBI Taxonomy" id="104268"/>
    <lineage>
        <taxon>Bacteria</taxon>
        <taxon>Pseudomonadati</taxon>
        <taxon>Bacteroidota</taxon>
        <taxon>Flavobacteriia</taxon>
        <taxon>Flavobacteriales</taxon>
        <taxon>Flavobacteriaceae</taxon>
        <taxon>Tenacibaculum</taxon>
    </lineage>
</organism>
<feature type="transmembrane region" description="Helical" evidence="6">
    <location>
        <begin position="242"/>
        <end position="260"/>
    </location>
</feature>
<keyword evidence="3 6" id="KW-0812">Transmembrane</keyword>
<keyword evidence="5 6" id="KW-0472">Membrane</keyword>
<dbReference type="Gene3D" id="1.10.3730.20">
    <property type="match status" value="1"/>
</dbReference>
<dbReference type="RefSeq" id="WP_253679843.1">
    <property type="nucleotide sequence ID" value="NZ_CP050861.1"/>
</dbReference>
<dbReference type="InterPro" id="IPR037185">
    <property type="entry name" value="EmrE-like"/>
</dbReference>
<feature type="transmembrane region" description="Helical" evidence="6">
    <location>
        <begin position="5"/>
        <end position="22"/>
    </location>
</feature>
<evidence type="ECO:0000259" key="7">
    <source>
        <dbReference type="Pfam" id="PF00892"/>
    </source>
</evidence>
<keyword evidence="2" id="KW-1003">Cell membrane</keyword>
<accession>A0AAE9MQS8</accession>
<evidence type="ECO:0000313" key="9">
    <source>
        <dbReference type="Proteomes" id="UP001056837"/>
    </source>
</evidence>
<dbReference type="AlphaFoldDB" id="A0AAE9MQS8"/>
<reference evidence="8" key="1">
    <citation type="submission" date="2020-04" db="EMBL/GenBank/DDBJ databases">
        <title>Tenacibaculum mesophilum bac2.</title>
        <authorList>
            <person name="Li M."/>
        </authorList>
    </citation>
    <scope>NUCLEOTIDE SEQUENCE</scope>
    <source>
        <strain evidence="8">Bac2</strain>
    </source>
</reference>
<feature type="transmembrane region" description="Helical" evidence="6">
    <location>
        <begin position="99"/>
        <end position="116"/>
    </location>
</feature>
<feature type="transmembrane region" description="Helical" evidence="6">
    <location>
        <begin position="180"/>
        <end position="200"/>
    </location>
</feature>
<evidence type="ECO:0000256" key="6">
    <source>
        <dbReference type="SAM" id="Phobius"/>
    </source>
</evidence>
<feature type="transmembrane region" description="Helical" evidence="6">
    <location>
        <begin position="65"/>
        <end position="87"/>
    </location>
</feature>
<evidence type="ECO:0000256" key="2">
    <source>
        <dbReference type="ARBA" id="ARBA00022475"/>
    </source>
</evidence>
<sequence length="296" mass="33890">MNKSFIYIIVCVFLWALIPVVSKLGQNELDNHQFLFWSSLSSLLFFFGITLYKKSLQKLYYIAKIKWLQAICLGFLGTYLYYVLLYFGYANAPGMEVLIVQYSWPILIVLLSLILLKEKLTMFKTISILLGFIGVFLVLTKGDFEQLKFENINIDLIVFTGAFVFALFSVLSKKIKMDDILLLTIYFLTASFASFLSMNFYSEFKIPNLNTVIPILINGFLVNGLSYIFWIKALKIGEASLIAPFVFLTPVLSSIFLIIFFNEPFYIAYLIGMSCVILGGLLNLKNKNTVHNKEPR</sequence>
<feature type="transmembrane region" description="Helical" evidence="6">
    <location>
        <begin position="266"/>
        <end position="284"/>
    </location>
</feature>
<feature type="transmembrane region" description="Helical" evidence="6">
    <location>
        <begin position="152"/>
        <end position="171"/>
    </location>
</feature>
<protein>
    <submittedName>
        <fullName evidence="8">DMT family transporter</fullName>
    </submittedName>
</protein>
<comment type="subcellular location">
    <subcellularLocation>
        <location evidence="1">Cell membrane</location>
        <topology evidence="1">Multi-pass membrane protein</topology>
    </subcellularLocation>
</comment>
<keyword evidence="4 6" id="KW-1133">Transmembrane helix</keyword>
<feature type="transmembrane region" description="Helical" evidence="6">
    <location>
        <begin position="123"/>
        <end position="140"/>
    </location>
</feature>
<evidence type="ECO:0000256" key="1">
    <source>
        <dbReference type="ARBA" id="ARBA00004651"/>
    </source>
</evidence>
<feature type="domain" description="EamA" evidence="7">
    <location>
        <begin position="155"/>
        <end position="282"/>
    </location>
</feature>
<dbReference type="Proteomes" id="UP001056837">
    <property type="component" value="Chromosome"/>
</dbReference>
<dbReference type="InterPro" id="IPR000620">
    <property type="entry name" value="EamA_dom"/>
</dbReference>
<dbReference type="EMBL" id="CP050861">
    <property type="protein sequence ID" value="UTD16579.1"/>
    <property type="molecule type" value="Genomic_DNA"/>
</dbReference>
<dbReference type="SUPFAM" id="SSF103481">
    <property type="entry name" value="Multidrug resistance efflux transporter EmrE"/>
    <property type="match status" value="2"/>
</dbReference>
<dbReference type="GO" id="GO:0005886">
    <property type="term" value="C:plasma membrane"/>
    <property type="evidence" value="ECO:0007669"/>
    <property type="project" value="UniProtKB-SubCell"/>
</dbReference>
<evidence type="ECO:0000256" key="5">
    <source>
        <dbReference type="ARBA" id="ARBA00023136"/>
    </source>
</evidence>
<evidence type="ECO:0000256" key="4">
    <source>
        <dbReference type="ARBA" id="ARBA00022989"/>
    </source>
</evidence>
<dbReference type="Pfam" id="PF00892">
    <property type="entry name" value="EamA"/>
    <property type="match status" value="2"/>
</dbReference>
<proteinExistence type="predicted"/>
<feature type="transmembrane region" description="Helical" evidence="6">
    <location>
        <begin position="34"/>
        <end position="53"/>
    </location>
</feature>
<dbReference type="PANTHER" id="PTHR32322">
    <property type="entry name" value="INNER MEMBRANE TRANSPORTER"/>
    <property type="match status" value="1"/>
</dbReference>
<name>A0AAE9MQS8_9FLAO</name>
<evidence type="ECO:0000256" key="3">
    <source>
        <dbReference type="ARBA" id="ARBA00022692"/>
    </source>
</evidence>
<gene>
    <name evidence="8" type="ORF">HER15_14310</name>
</gene>
<dbReference type="InterPro" id="IPR050638">
    <property type="entry name" value="AA-Vitamin_Transporters"/>
</dbReference>
<dbReference type="PANTHER" id="PTHR32322:SF18">
    <property type="entry name" value="S-ADENOSYLMETHIONINE_S-ADENOSYLHOMOCYSTEINE TRANSPORTER"/>
    <property type="match status" value="1"/>
</dbReference>